<dbReference type="GO" id="GO:0061630">
    <property type="term" value="F:ubiquitin protein ligase activity"/>
    <property type="evidence" value="ECO:0007669"/>
    <property type="project" value="UniProtKB-EC"/>
</dbReference>
<accession>A0A6V7PZ64</accession>
<evidence type="ECO:0000256" key="7">
    <source>
        <dbReference type="ARBA" id="ARBA00022723"/>
    </source>
</evidence>
<dbReference type="GO" id="GO:0008270">
    <property type="term" value="F:zinc ion binding"/>
    <property type="evidence" value="ECO:0007669"/>
    <property type="project" value="UniProtKB-KW"/>
</dbReference>
<comment type="subcellular location">
    <subcellularLocation>
        <location evidence="2">Membrane</location>
        <topology evidence="2">Single-pass membrane protein</topology>
    </subcellularLocation>
</comment>
<sequence length="611" mass="67170">MRGRGGGGGGGGGGGRGWGGGKKYRNACLTMHQPWASLLVYGIKRVEGRSWPSPSLMFSTLGQLWIHAASKVPDADTIKAMEDFYREIYAVNGITDIKFPEHYPTSRLLGCVEVVGCVKCEELVGWEAVPESVRLEGLTDFCWLCENPQRLLVPFEMRGYQGVYNLEKRIYDAADRGLRPVQGPLPVKFPLPNPQDPFSLKPGSLVRYLNSSTSSAVEKPLSITAAIAGARAAATQFSKKDQIKASTSSSLDCGVNEPGVSSHSIRFEVDSVKGKHAEQQQQSDQAQSITQNQPNARRGDASGAQNEVRKSQLGAPTRLFAAAFRELKFESNSQAPPPFSSSSSSSPSTSNFRISVAIAVGFAATSIVLIGYYVIVVKFWLNSRQPNRQNHDPPRIFFAEDDERRGVEQSIIRSIPIVKFTNVEEYVDKEKRSFHECAICLIEFRKGESLKLLPSCRHAFHIDCIDTWLQNNGNCPMCRTGITSPCSTPLVDCSSNNNNNNNNNNNSNNYVGCDNTIQSSQTLEMIISGETVIEETEYNGRSGQNPSGEQQHIRRSFSMDFFHDRKLTSLASNSNNSGGGDGGSGRFRRLFHSFALGRSSRSAVLPIRIDE</sequence>
<evidence type="ECO:0000256" key="13">
    <source>
        <dbReference type="PROSITE-ProRule" id="PRU00175"/>
    </source>
</evidence>
<dbReference type="InterPro" id="IPR001841">
    <property type="entry name" value="Znf_RING"/>
</dbReference>
<dbReference type="CDD" id="cd06554">
    <property type="entry name" value="ASCH_ASC-1_like"/>
    <property type="match status" value="1"/>
</dbReference>
<dbReference type="EC" id="2.3.2.27" evidence="4"/>
<dbReference type="InterPro" id="IPR015947">
    <property type="entry name" value="PUA-like_sf"/>
</dbReference>
<evidence type="ECO:0000256" key="1">
    <source>
        <dbReference type="ARBA" id="ARBA00000900"/>
    </source>
</evidence>
<comment type="pathway">
    <text evidence="3">Protein modification; protein ubiquitination.</text>
</comment>
<evidence type="ECO:0000313" key="17">
    <source>
        <dbReference type="EMBL" id="CAD1835988.1"/>
    </source>
</evidence>
<feature type="compositionally biased region" description="Low complexity" evidence="14">
    <location>
        <begin position="279"/>
        <end position="293"/>
    </location>
</feature>
<keyword evidence="12 15" id="KW-0472">Membrane</keyword>
<evidence type="ECO:0000256" key="12">
    <source>
        <dbReference type="ARBA" id="ARBA00023136"/>
    </source>
</evidence>
<keyword evidence="7" id="KW-0479">Metal-binding</keyword>
<dbReference type="Pfam" id="PF04266">
    <property type="entry name" value="ASCH"/>
    <property type="match status" value="1"/>
</dbReference>
<dbReference type="GO" id="GO:0016020">
    <property type="term" value="C:membrane"/>
    <property type="evidence" value="ECO:0007669"/>
    <property type="project" value="UniProtKB-SubCell"/>
</dbReference>
<dbReference type="EMBL" id="LR862153">
    <property type="protein sequence ID" value="CAD1835988.1"/>
    <property type="molecule type" value="Genomic_DNA"/>
</dbReference>
<evidence type="ECO:0000256" key="2">
    <source>
        <dbReference type="ARBA" id="ARBA00004167"/>
    </source>
</evidence>
<evidence type="ECO:0000256" key="6">
    <source>
        <dbReference type="ARBA" id="ARBA00022692"/>
    </source>
</evidence>
<dbReference type="InterPro" id="IPR007374">
    <property type="entry name" value="ASCH_domain"/>
</dbReference>
<evidence type="ECO:0000259" key="16">
    <source>
        <dbReference type="PROSITE" id="PS50089"/>
    </source>
</evidence>
<dbReference type="SMART" id="SM00184">
    <property type="entry name" value="RING"/>
    <property type="match status" value="1"/>
</dbReference>
<keyword evidence="11 15" id="KW-1133">Transmembrane helix</keyword>
<dbReference type="SUPFAM" id="SSF57850">
    <property type="entry name" value="RING/U-box"/>
    <property type="match status" value="1"/>
</dbReference>
<feature type="region of interest" description="Disordered" evidence="14">
    <location>
        <begin position="271"/>
        <end position="310"/>
    </location>
</feature>
<dbReference type="AlphaFoldDB" id="A0A6V7PZ64"/>
<dbReference type="InterPro" id="IPR039128">
    <property type="entry name" value="TRIP4-like"/>
</dbReference>
<keyword evidence="9" id="KW-0833">Ubl conjugation pathway</keyword>
<evidence type="ECO:0000256" key="3">
    <source>
        <dbReference type="ARBA" id="ARBA00004906"/>
    </source>
</evidence>
<dbReference type="PROSITE" id="PS50089">
    <property type="entry name" value="ZF_RING_2"/>
    <property type="match status" value="1"/>
</dbReference>
<evidence type="ECO:0000256" key="9">
    <source>
        <dbReference type="ARBA" id="ARBA00022786"/>
    </source>
</evidence>
<dbReference type="Pfam" id="PF13639">
    <property type="entry name" value="zf-RING_2"/>
    <property type="match status" value="1"/>
</dbReference>
<dbReference type="PANTHER" id="PTHR12963">
    <property type="entry name" value="THYROID RECEPTOR INTERACTING PROTEIN RELATED"/>
    <property type="match status" value="1"/>
</dbReference>
<evidence type="ECO:0000256" key="14">
    <source>
        <dbReference type="SAM" id="MobiDB-lite"/>
    </source>
</evidence>
<keyword evidence="6 15" id="KW-0812">Transmembrane</keyword>
<protein>
    <recommendedName>
        <fullName evidence="4">RING-type E3 ubiquitin transferase</fullName>
        <ecNumber evidence="4">2.3.2.27</ecNumber>
    </recommendedName>
</protein>
<feature type="domain" description="RING-type" evidence="16">
    <location>
        <begin position="437"/>
        <end position="479"/>
    </location>
</feature>
<evidence type="ECO:0000256" key="11">
    <source>
        <dbReference type="ARBA" id="ARBA00022989"/>
    </source>
</evidence>
<feature type="transmembrane region" description="Helical" evidence="15">
    <location>
        <begin position="354"/>
        <end position="381"/>
    </location>
</feature>
<dbReference type="Gene3D" id="3.30.40.10">
    <property type="entry name" value="Zinc/RING finger domain, C3HC4 (zinc finger)"/>
    <property type="match status" value="1"/>
</dbReference>
<keyword evidence="8 13" id="KW-0863">Zinc-finger</keyword>
<dbReference type="SUPFAM" id="SSF88697">
    <property type="entry name" value="PUA domain-like"/>
    <property type="match status" value="1"/>
</dbReference>
<evidence type="ECO:0000256" key="15">
    <source>
        <dbReference type="SAM" id="Phobius"/>
    </source>
</evidence>
<dbReference type="PANTHER" id="PTHR12963:SF0">
    <property type="entry name" value="EXPRESSED PROTEIN"/>
    <property type="match status" value="1"/>
</dbReference>
<gene>
    <name evidence="17" type="ORF">CB5_LOCUS19199</name>
</gene>
<organism evidence="17">
    <name type="scientific">Ananas comosus var. bracteatus</name>
    <name type="common">red pineapple</name>
    <dbReference type="NCBI Taxonomy" id="296719"/>
    <lineage>
        <taxon>Eukaryota</taxon>
        <taxon>Viridiplantae</taxon>
        <taxon>Streptophyta</taxon>
        <taxon>Embryophyta</taxon>
        <taxon>Tracheophyta</taxon>
        <taxon>Spermatophyta</taxon>
        <taxon>Magnoliopsida</taxon>
        <taxon>Liliopsida</taxon>
        <taxon>Poales</taxon>
        <taxon>Bromeliaceae</taxon>
        <taxon>Bromelioideae</taxon>
        <taxon>Ananas</taxon>
    </lineage>
</organism>
<dbReference type="FunFam" id="3.30.40.10:FF:000187">
    <property type="entry name" value="E3 ubiquitin-protein ligase ATL6"/>
    <property type="match status" value="1"/>
</dbReference>
<keyword evidence="5" id="KW-0808">Transferase</keyword>
<proteinExistence type="predicted"/>
<evidence type="ECO:0000256" key="5">
    <source>
        <dbReference type="ARBA" id="ARBA00022679"/>
    </source>
</evidence>
<reference evidence="17" key="1">
    <citation type="submission" date="2020-07" db="EMBL/GenBank/DDBJ databases">
        <authorList>
            <person name="Lin J."/>
        </authorList>
    </citation>
    <scope>NUCLEOTIDE SEQUENCE</scope>
</reference>
<name>A0A6V7PZ64_ANACO</name>
<comment type="catalytic activity">
    <reaction evidence="1">
        <text>S-ubiquitinyl-[E2 ubiquitin-conjugating enzyme]-L-cysteine + [acceptor protein]-L-lysine = [E2 ubiquitin-conjugating enzyme]-L-cysteine + N(6)-ubiquitinyl-[acceptor protein]-L-lysine.</text>
        <dbReference type="EC" id="2.3.2.27"/>
    </reaction>
</comment>
<dbReference type="InterPro" id="IPR013083">
    <property type="entry name" value="Znf_RING/FYVE/PHD"/>
</dbReference>
<dbReference type="CDD" id="cd16461">
    <property type="entry name" value="RING-H2_EL5-like"/>
    <property type="match status" value="1"/>
</dbReference>
<evidence type="ECO:0000256" key="8">
    <source>
        <dbReference type="ARBA" id="ARBA00022771"/>
    </source>
</evidence>
<evidence type="ECO:0000256" key="4">
    <source>
        <dbReference type="ARBA" id="ARBA00012483"/>
    </source>
</evidence>
<evidence type="ECO:0000256" key="10">
    <source>
        <dbReference type="ARBA" id="ARBA00022833"/>
    </source>
</evidence>
<keyword evidence="10" id="KW-0862">Zinc</keyword>
<dbReference type="FunFam" id="2.30.130.30:FF:000002">
    <property type="entry name" value="Activating signal cointegrator 1"/>
    <property type="match status" value="1"/>
</dbReference>
<dbReference type="Gene3D" id="2.30.130.30">
    <property type="entry name" value="Hypothetical protein"/>
    <property type="match status" value="1"/>
</dbReference>